<dbReference type="GO" id="GO:0031176">
    <property type="term" value="F:endo-1,4-beta-xylanase activity"/>
    <property type="evidence" value="ECO:0007669"/>
    <property type="project" value="UniProtKB-UniRule"/>
</dbReference>
<proteinExistence type="inferred from homology"/>
<dbReference type="InterPro" id="IPR018208">
    <property type="entry name" value="GH11_AS_1"/>
</dbReference>
<evidence type="ECO:0000256" key="4">
    <source>
        <dbReference type="ARBA" id="ARBA00012590"/>
    </source>
</evidence>
<feature type="signal peptide" evidence="12">
    <location>
        <begin position="1"/>
        <end position="15"/>
    </location>
</feature>
<feature type="active site" description="Nucleophile" evidence="10">
    <location>
        <position position="106"/>
    </location>
</feature>
<comment type="pathway">
    <text evidence="2 10 11">Glycan degradation; xylan degradation.</text>
</comment>
<keyword evidence="12" id="KW-0732">Signal</keyword>
<evidence type="ECO:0000256" key="7">
    <source>
        <dbReference type="ARBA" id="ARBA00023277"/>
    </source>
</evidence>
<dbReference type="UniPathway" id="UPA00114"/>
<keyword evidence="9 10" id="KW-0624">Polysaccharide degradation</keyword>
<dbReference type="InterPro" id="IPR013320">
    <property type="entry name" value="ConA-like_dom_sf"/>
</dbReference>
<keyword evidence="7 10" id="KW-0119">Carbohydrate metabolism</keyword>
<gene>
    <name evidence="14" type="ORF">K505DRAFT_331316</name>
</gene>
<evidence type="ECO:0000256" key="2">
    <source>
        <dbReference type="ARBA" id="ARBA00004851"/>
    </source>
</evidence>
<dbReference type="PRINTS" id="PR00911">
    <property type="entry name" value="GLHYDRLASE11"/>
</dbReference>
<accession>A0A6A6XWZ2</accession>
<evidence type="ECO:0000256" key="12">
    <source>
        <dbReference type="SAM" id="SignalP"/>
    </source>
</evidence>
<sequence length="213" mass="23487">MSILVFALLSTIVSASPFANRAAVSDIHERATFFNSYWTDNKSKVTYKNGPAGQYSVIWDGTGNFVGGKGWNPGATNKIVNFTGTYEPNGYSYLAVYGWTTNPLIEYYIIESYHPEHEPAAPPEGEEKGNLTSDGSLYLIRTKMRVNKPSIQGTATFRQIFSVRQDKRSEGIVTVGTHFEAWKAAGLKTGTHNYMILAVEGMNSSGKADMTVY</sequence>
<feature type="domain" description="GH11" evidence="13">
    <location>
        <begin position="21"/>
        <end position="213"/>
    </location>
</feature>
<comment type="similarity">
    <text evidence="3 10 11">Belongs to the glycosyl hydrolase 11 (cellulase G) family.</text>
</comment>
<dbReference type="OrthoDB" id="2115822at2759"/>
<dbReference type="AlphaFoldDB" id="A0A6A6XWZ2"/>
<evidence type="ECO:0000256" key="9">
    <source>
        <dbReference type="ARBA" id="ARBA00023326"/>
    </source>
</evidence>
<evidence type="ECO:0000313" key="15">
    <source>
        <dbReference type="Proteomes" id="UP000799757"/>
    </source>
</evidence>
<evidence type="ECO:0000256" key="5">
    <source>
        <dbReference type="ARBA" id="ARBA00022651"/>
    </source>
</evidence>
<reference evidence="14" key="1">
    <citation type="journal article" date="2020" name="Stud. Mycol.">
        <title>101 Dothideomycetes genomes: a test case for predicting lifestyles and emergence of pathogens.</title>
        <authorList>
            <person name="Haridas S."/>
            <person name="Albert R."/>
            <person name="Binder M."/>
            <person name="Bloem J."/>
            <person name="Labutti K."/>
            <person name="Salamov A."/>
            <person name="Andreopoulos B."/>
            <person name="Baker S."/>
            <person name="Barry K."/>
            <person name="Bills G."/>
            <person name="Bluhm B."/>
            <person name="Cannon C."/>
            <person name="Castanera R."/>
            <person name="Culley D."/>
            <person name="Daum C."/>
            <person name="Ezra D."/>
            <person name="Gonzalez J."/>
            <person name="Henrissat B."/>
            <person name="Kuo A."/>
            <person name="Liang C."/>
            <person name="Lipzen A."/>
            <person name="Lutzoni F."/>
            <person name="Magnuson J."/>
            <person name="Mondo S."/>
            <person name="Nolan M."/>
            <person name="Ohm R."/>
            <person name="Pangilinan J."/>
            <person name="Park H.-J."/>
            <person name="Ramirez L."/>
            <person name="Alfaro M."/>
            <person name="Sun H."/>
            <person name="Tritt A."/>
            <person name="Yoshinaga Y."/>
            <person name="Zwiers L.-H."/>
            <person name="Turgeon B."/>
            <person name="Goodwin S."/>
            <person name="Spatafora J."/>
            <person name="Crous P."/>
            <person name="Grigoriev I."/>
        </authorList>
    </citation>
    <scope>NUCLEOTIDE SEQUENCE</scope>
    <source>
        <strain evidence="14">CBS 109.77</strain>
    </source>
</reference>
<organism evidence="14 15">
    <name type="scientific">Melanomma pulvis-pyrius CBS 109.77</name>
    <dbReference type="NCBI Taxonomy" id="1314802"/>
    <lineage>
        <taxon>Eukaryota</taxon>
        <taxon>Fungi</taxon>
        <taxon>Dikarya</taxon>
        <taxon>Ascomycota</taxon>
        <taxon>Pezizomycotina</taxon>
        <taxon>Dothideomycetes</taxon>
        <taxon>Pleosporomycetidae</taxon>
        <taxon>Pleosporales</taxon>
        <taxon>Melanommataceae</taxon>
        <taxon>Melanomma</taxon>
    </lineage>
</organism>
<evidence type="ECO:0000313" key="14">
    <source>
        <dbReference type="EMBL" id="KAF2800899.1"/>
    </source>
</evidence>
<evidence type="ECO:0000259" key="13">
    <source>
        <dbReference type="PROSITE" id="PS51761"/>
    </source>
</evidence>
<dbReference type="Pfam" id="PF00457">
    <property type="entry name" value="Glyco_hydro_11"/>
    <property type="match status" value="1"/>
</dbReference>
<evidence type="ECO:0000256" key="6">
    <source>
        <dbReference type="ARBA" id="ARBA00022801"/>
    </source>
</evidence>
<dbReference type="EMBL" id="MU001741">
    <property type="protein sequence ID" value="KAF2800899.1"/>
    <property type="molecule type" value="Genomic_DNA"/>
</dbReference>
<dbReference type="InterPro" id="IPR013319">
    <property type="entry name" value="GH11/12"/>
</dbReference>
<comment type="catalytic activity">
    <reaction evidence="1 10 11">
        <text>Endohydrolysis of (1-&gt;4)-beta-D-xylosidic linkages in xylans.</text>
        <dbReference type="EC" id="3.2.1.8"/>
    </reaction>
</comment>
<evidence type="ECO:0000256" key="8">
    <source>
        <dbReference type="ARBA" id="ARBA00023295"/>
    </source>
</evidence>
<evidence type="ECO:0000256" key="10">
    <source>
        <dbReference type="PROSITE-ProRule" id="PRU01097"/>
    </source>
</evidence>
<dbReference type="InterPro" id="IPR033123">
    <property type="entry name" value="GH11_dom"/>
</dbReference>
<dbReference type="GO" id="GO:0045493">
    <property type="term" value="P:xylan catabolic process"/>
    <property type="evidence" value="ECO:0007669"/>
    <property type="project" value="UniProtKB-UniRule"/>
</dbReference>
<keyword evidence="6 10" id="KW-0378">Hydrolase</keyword>
<evidence type="ECO:0000256" key="1">
    <source>
        <dbReference type="ARBA" id="ARBA00000681"/>
    </source>
</evidence>
<keyword evidence="15" id="KW-1185">Reference proteome</keyword>
<dbReference type="InterPro" id="IPR001137">
    <property type="entry name" value="Glyco_hydro_11"/>
</dbReference>
<protein>
    <recommendedName>
        <fullName evidence="4 10">Endo-1,4-beta-xylanase</fullName>
        <ecNumber evidence="4 10">3.2.1.8</ecNumber>
    </recommendedName>
</protein>
<dbReference type="PANTHER" id="PTHR46828:SF2">
    <property type="entry name" value="ENDO-1,4-BETA-XYLANASE A-RELATED"/>
    <property type="match status" value="1"/>
</dbReference>
<keyword evidence="5 10" id="KW-0858">Xylan degradation</keyword>
<feature type="chain" id="PRO_5025392752" description="Endo-1,4-beta-xylanase" evidence="12">
    <location>
        <begin position="16"/>
        <end position="213"/>
    </location>
</feature>
<dbReference type="PANTHER" id="PTHR46828">
    <property type="entry name" value="ENDO-1,4-BETA-XYLANASE A-RELATED"/>
    <property type="match status" value="1"/>
</dbReference>
<name>A0A6A6XWZ2_9PLEO</name>
<dbReference type="Proteomes" id="UP000799757">
    <property type="component" value="Unassembled WGS sequence"/>
</dbReference>
<dbReference type="SUPFAM" id="SSF49899">
    <property type="entry name" value="Concanavalin A-like lectins/glucanases"/>
    <property type="match status" value="1"/>
</dbReference>
<feature type="active site" description="Proton donor" evidence="10">
    <location>
        <position position="200"/>
    </location>
</feature>
<keyword evidence="8 10" id="KW-0326">Glycosidase</keyword>
<evidence type="ECO:0000256" key="11">
    <source>
        <dbReference type="RuleBase" id="RU362015"/>
    </source>
</evidence>
<dbReference type="PROSITE" id="PS51761">
    <property type="entry name" value="GH11_3"/>
    <property type="match status" value="1"/>
</dbReference>
<evidence type="ECO:0000256" key="3">
    <source>
        <dbReference type="ARBA" id="ARBA00007792"/>
    </source>
</evidence>
<dbReference type="EC" id="3.2.1.8" evidence="4 10"/>
<dbReference type="Gene3D" id="2.60.120.180">
    <property type="match status" value="1"/>
</dbReference>
<dbReference type="PROSITE" id="PS00776">
    <property type="entry name" value="GH11_1"/>
    <property type="match status" value="1"/>
</dbReference>